<dbReference type="KEGG" id="mtua:CSH63_09470"/>
<evidence type="ECO:0000313" key="3">
    <source>
        <dbReference type="Proteomes" id="UP000267804"/>
    </source>
</evidence>
<feature type="transmembrane region" description="Helical" evidence="1">
    <location>
        <begin position="87"/>
        <end position="108"/>
    </location>
</feature>
<dbReference type="PANTHER" id="PTHR36840:SF1">
    <property type="entry name" value="BLL5714 PROTEIN"/>
    <property type="match status" value="1"/>
</dbReference>
<dbReference type="Proteomes" id="UP000267804">
    <property type="component" value="Chromosome"/>
</dbReference>
<proteinExistence type="predicted"/>
<organism evidence="2 3">
    <name type="scientific">Micromonospora tulbaghiae</name>
    <dbReference type="NCBI Taxonomy" id="479978"/>
    <lineage>
        <taxon>Bacteria</taxon>
        <taxon>Bacillati</taxon>
        <taxon>Actinomycetota</taxon>
        <taxon>Actinomycetes</taxon>
        <taxon>Micromonosporales</taxon>
        <taxon>Micromonosporaceae</taxon>
        <taxon>Micromonospora</taxon>
    </lineage>
</organism>
<dbReference type="PANTHER" id="PTHR36840">
    <property type="entry name" value="BLL5714 PROTEIN"/>
    <property type="match status" value="1"/>
</dbReference>
<feature type="transmembrane region" description="Helical" evidence="1">
    <location>
        <begin position="364"/>
        <end position="381"/>
    </location>
</feature>
<sequence length="438" mass="47065">MLGSMSAERGRGRILPTAPGSRVTRVELFYDLVFVFAFLNVTNVLSETLSGRSLLAGLLLLLLLWWCWVSFAALGNVVRTDQGVMPLVGAVTVAALFVLTLAMPAAFADEPAQRHSGPPAPVLFACCYLVIRAAQVLVFLSRSSHRGRTAVRLGLPPLISVALILATAALPESPRQTWQAWLPLALWLAAFCIEYTSGGLAPSTGLTVVSAAHWAERYALILLIALGESIISLGLGPKLSAGLPATWPVIVASVLGVTIIAALWWLYFDSLAPALEQRLHRTRDVRARAALARDAYAYLHLPLITGIILFALGLKRYLAVISHPHGDPWRAHAAALDNRVLFAGLVIYLSGLLALGVRATHRVSPVPTAVVVAMAVGLPWAGRLPAVAALAIVAVAGVSVVLLGLRSTDPWRSQVRRTALDEQVAAEQEQSEWRRHHL</sequence>
<feature type="transmembrane region" description="Helical" evidence="1">
    <location>
        <begin position="247"/>
        <end position="268"/>
    </location>
</feature>
<name>A0A386WJ46_9ACTN</name>
<gene>
    <name evidence="2" type="ORF">CSH63_09470</name>
</gene>
<keyword evidence="1" id="KW-0472">Membrane</keyword>
<dbReference type="AlphaFoldDB" id="A0A386WJ46"/>
<feature type="transmembrane region" description="Helical" evidence="1">
    <location>
        <begin position="339"/>
        <end position="357"/>
    </location>
</feature>
<protein>
    <recommendedName>
        <fullName evidence="4">Low temperature requirement protein LtrA</fullName>
    </recommendedName>
</protein>
<feature type="transmembrane region" description="Helical" evidence="1">
    <location>
        <begin position="177"/>
        <end position="197"/>
    </location>
</feature>
<feature type="transmembrane region" description="Helical" evidence="1">
    <location>
        <begin position="218"/>
        <end position="235"/>
    </location>
</feature>
<evidence type="ECO:0000313" key="2">
    <source>
        <dbReference type="EMBL" id="AYF27658.1"/>
    </source>
</evidence>
<evidence type="ECO:0000256" key="1">
    <source>
        <dbReference type="SAM" id="Phobius"/>
    </source>
</evidence>
<feature type="transmembrane region" description="Helical" evidence="1">
    <location>
        <begin position="387"/>
        <end position="405"/>
    </location>
</feature>
<dbReference type="EMBL" id="CP024087">
    <property type="protein sequence ID" value="AYF27658.1"/>
    <property type="molecule type" value="Genomic_DNA"/>
</dbReference>
<feature type="transmembrane region" description="Helical" evidence="1">
    <location>
        <begin position="296"/>
        <end position="319"/>
    </location>
</feature>
<keyword evidence="1" id="KW-1133">Transmembrane helix</keyword>
<dbReference type="InterPro" id="IPR010640">
    <property type="entry name" value="Low_temperature_requirement_A"/>
</dbReference>
<accession>A0A386WJ46</accession>
<feature type="transmembrane region" description="Helical" evidence="1">
    <location>
        <begin position="52"/>
        <end position="75"/>
    </location>
</feature>
<evidence type="ECO:0008006" key="4">
    <source>
        <dbReference type="Google" id="ProtNLM"/>
    </source>
</evidence>
<dbReference type="Pfam" id="PF06772">
    <property type="entry name" value="LtrA"/>
    <property type="match status" value="1"/>
</dbReference>
<feature type="transmembrane region" description="Helical" evidence="1">
    <location>
        <begin position="28"/>
        <end position="46"/>
    </location>
</feature>
<feature type="transmembrane region" description="Helical" evidence="1">
    <location>
        <begin position="120"/>
        <end position="141"/>
    </location>
</feature>
<feature type="transmembrane region" description="Helical" evidence="1">
    <location>
        <begin position="153"/>
        <end position="171"/>
    </location>
</feature>
<reference evidence="2 3" key="1">
    <citation type="submission" date="2017-10" db="EMBL/GenBank/DDBJ databases">
        <title>Integration of genomic and chemical information greatly accelerates assignment of the full stereostructure of myelolactone, a potent inhibitor of myeloma from a marine-derived Micromonospora.</title>
        <authorList>
            <person name="Kim M.C."/>
            <person name="Machado H."/>
            <person name="Jensen P.R."/>
            <person name="Fenical W."/>
        </authorList>
    </citation>
    <scope>NUCLEOTIDE SEQUENCE [LARGE SCALE GENOMIC DNA]</scope>
    <source>
        <strain evidence="2 3">CNY-010</strain>
    </source>
</reference>
<keyword evidence="1" id="KW-0812">Transmembrane</keyword>